<gene>
    <name evidence="2" type="ORF">NFI99_26295</name>
</gene>
<proteinExistence type="predicted"/>
<evidence type="ECO:0000313" key="3">
    <source>
        <dbReference type="Proteomes" id="UP001056386"/>
    </source>
</evidence>
<dbReference type="InterPro" id="IPR023214">
    <property type="entry name" value="HAD_sf"/>
</dbReference>
<reference evidence="2" key="1">
    <citation type="submission" date="2022-06" db="EMBL/GenBank/DDBJ databases">
        <title>Draft genome sequence of Burkholderia glumae strain GR20004 isolated from rice panicle showing bacterial panicle blight.</title>
        <authorList>
            <person name="Choi S.Y."/>
            <person name="Lee Y.H."/>
        </authorList>
    </citation>
    <scope>NUCLEOTIDE SEQUENCE</scope>
    <source>
        <strain evidence="2">GR20004</strain>
    </source>
</reference>
<dbReference type="Gene3D" id="3.40.50.1000">
    <property type="entry name" value="HAD superfamily/HAD-like"/>
    <property type="match status" value="1"/>
</dbReference>
<protein>
    <recommendedName>
        <fullName evidence="1">Polynucleotide kinase PNKP phosphatase domain-containing protein</fullName>
    </recommendedName>
</protein>
<dbReference type="InterPro" id="IPR036412">
    <property type="entry name" value="HAD-like_sf"/>
</dbReference>
<sequence>MASKPLYIFDLDGTLALIDHRRHFVEGQNKDWRAFFAACIDDAPNAPVIKTLQQLKAGGAEIWIWSGRSDEVRNQTVKWLCENGCFGATGVTLPAWPFGAPERFRMRAAGDHRSDVELKSQWLSEIEPPEYMRLTAVFDDRDSVVAMWRAAGISCFQVAPGAF</sequence>
<dbReference type="InterPro" id="IPR056782">
    <property type="entry name" value="HAD_PNKP"/>
</dbReference>
<accession>A0ABY5BF08</accession>
<dbReference type="Proteomes" id="UP001056386">
    <property type="component" value="Chromosome 1"/>
</dbReference>
<dbReference type="RefSeq" id="WP_209953969.1">
    <property type="nucleotide sequence ID" value="NZ_CP021074.1"/>
</dbReference>
<dbReference type="EMBL" id="CP099587">
    <property type="protein sequence ID" value="USS45103.1"/>
    <property type="molecule type" value="Genomic_DNA"/>
</dbReference>
<dbReference type="SUPFAM" id="SSF56784">
    <property type="entry name" value="HAD-like"/>
    <property type="match status" value="1"/>
</dbReference>
<evidence type="ECO:0000259" key="1">
    <source>
        <dbReference type="Pfam" id="PF25109"/>
    </source>
</evidence>
<name>A0ABY5BF08_BURGL</name>
<dbReference type="Pfam" id="PF25109">
    <property type="entry name" value="HAD_PNKP"/>
    <property type="match status" value="1"/>
</dbReference>
<evidence type="ECO:0000313" key="2">
    <source>
        <dbReference type="EMBL" id="USS45103.1"/>
    </source>
</evidence>
<feature type="domain" description="Polynucleotide kinase PNKP phosphatase" evidence="1">
    <location>
        <begin position="7"/>
        <end position="163"/>
    </location>
</feature>
<keyword evidence="3" id="KW-1185">Reference proteome</keyword>
<organism evidence="2 3">
    <name type="scientific">Burkholderia glumae</name>
    <name type="common">Pseudomonas glumae</name>
    <dbReference type="NCBI Taxonomy" id="337"/>
    <lineage>
        <taxon>Bacteria</taxon>
        <taxon>Pseudomonadati</taxon>
        <taxon>Pseudomonadota</taxon>
        <taxon>Betaproteobacteria</taxon>
        <taxon>Burkholderiales</taxon>
        <taxon>Burkholderiaceae</taxon>
        <taxon>Burkholderia</taxon>
    </lineage>
</organism>